<keyword evidence="12" id="KW-1185">Reference proteome</keyword>
<dbReference type="EMBL" id="JANFZH010000016">
    <property type="protein sequence ID" value="MCQ4839930.1"/>
    <property type="molecule type" value="Genomic_DNA"/>
</dbReference>
<dbReference type="InterPro" id="IPR034746">
    <property type="entry name" value="POTRA"/>
</dbReference>
<evidence type="ECO:0000259" key="10">
    <source>
        <dbReference type="PROSITE" id="PS51779"/>
    </source>
</evidence>
<evidence type="ECO:0000313" key="12">
    <source>
        <dbReference type="Proteomes" id="UP001524473"/>
    </source>
</evidence>
<keyword evidence="7" id="KW-0131">Cell cycle</keyword>
<reference evidence="11 12" key="1">
    <citation type="submission" date="2022-06" db="EMBL/GenBank/DDBJ databases">
        <title>Isolation of gut microbiota from human fecal samples.</title>
        <authorList>
            <person name="Pamer E.G."/>
            <person name="Barat B."/>
            <person name="Waligurski E."/>
            <person name="Medina S."/>
            <person name="Paddock L."/>
            <person name="Mostad J."/>
        </authorList>
    </citation>
    <scope>NUCLEOTIDE SEQUENCE [LARGE SCALE GENOMIC DNA]</scope>
    <source>
        <strain evidence="11 12">DFI.9.73</strain>
    </source>
</reference>
<feature type="compositionally biased region" description="Low complexity" evidence="8">
    <location>
        <begin position="261"/>
        <end position="275"/>
    </location>
</feature>
<evidence type="ECO:0000256" key="6">
    <source>
        <dbReference type="ARBA" id="ARBA00023136"/>
    </source>
</evidence>
<accession>A0ABT1RZB4</accession>
<keyword evidence="5 9" id="KW-1133">Transmembrane helix</keyword>
<evidence type="ECO:0000256" key="1">
    <source>
        <dbReference type="ARBA" id="ARBA00004370"/>
    </source>
</evidence>
<evidence type="ECO:0000256" key="5">
    <source>
        <dbReference type="ARBA" id="ARBA00022989"/>
    </source>
</evidence>
<keyword evidence="3" id="KW-0132">Cell division</keyword>
<dbReference type="InterPro" id="IPR013685">
    <property type="entry name" value="POTRA_FtsQ_type"/>
</dbReference>
<keyword evidence="6 9" id="KW-0472">Membrane</keyword>
<comment type="caution">
    <text evidence="11">The sequence shown here is derived from an EMBL/GenBank/DDBJ whole genome shotgun (WGS) entry which is preliminary data.</text>
</comment>
<dbReference type="PROSITE" id="PS51779">
    <property type="entry name" value="POTRA"/>
    <property type="match status" value="1"/>
</dbReference>
<dbReference type="Pfam" id="PF08478">
    <property type="entry name" value="POTRA_1"/>
    <property type="match status" value="1"/>
</dbReference>
<sequence length="343" mass="36283">MSKKGRAVVYLLTFFGVLTSAVLLCVFLLFRVAQIEVTGDQVYSASDILKICGYETGDNLVFLPTKEQEEQLERELPYIEKAEVRKRLPGTLEISVTAAKVGACIESGGSWLYLSENGKLLERQDKPMAGVMQIVGVTPEDSTLGTGLKLSDANVETVFRQIMAKLVELDAVNKFTKLDLSDLYNIRIWYEGRIQFLLGNAADLAYKVEFGYKIASDPKSIGTQETGTLDLTVANDVKRSTFTADKPGENNSASSVGGDSGTVPDSSSNDSSGEGDTSDDGRDGGIPDDYFTGGGDSSDGDTGGDTGDIGDTGDTWDTGDDGGTGDTGGTWDAGDGAGEGDGM</sequence>
<evidence type="ECO:0000313" key="11">
    <source>
        <dbReference type="EMBL" id="MCQ4839930.1"/>
    </source>
</evidence>
<dbReference type="Proteomes" id="UP001524473">
    <property type="component" value="Unassembled WGS sequence"/>
</dbReference>
<feature type="transmembrane region" description="Helical" evidence="9">
    <location>
        <begin position="7"/>
        <end position="30"/>
    </location>
</feature>
<dbReference type="PANTHER" id="PTHR37820:SF1">
    <property type="entry name" value="CELL DIVISION PROTEIN FTSQ"/>
    <property type="match status" value="1"/>
</dbReference>
<name>A0ABT1RZB4_9FIRM</name>
<dbReference type="PANTHER" id="PTHR37820">
    <property type="entry name" value="CELL DIVISION PROTEIN DIVIB"/>
    <property type="match status" value="1"/>
</dbReference>
<dbReference type="InterPro" id="IPR050487">
    <property type="entry name" value="FtsQ_DivIB"/>
</dbReference>
<comment type="subcellular location">
    <subcellularLocation>
        <location evidence="1">Membrane</location>
    </subcellularLocation>
</comment>
<keyword evidence="2" id="KW-1003">Cell membrane</keyword>
<feature type="domain" description="POTRA" evidence="10">
    <location>
        <begin position="30"/>
        <end position="99"/>
    </location>
</feature>
<evidence type="ECO:0000256" key="9">
    <source>
        <dbReference type="SAM" id="Phobius"/>
    </source>
</evidence>
<evidence type="ECO:0000256" key="4">
    <source>
        <dbReference type="ARBA" id="ARBA00022692"/>
    </source>
</evidence>
<gene>
    <name evidence="11" type="ORF">NE695_08375</name>
</gene>
<dbReference type="Gene3D" id="3.10.20.310">
    <property type="entry name" value="membrane protein fhac"/>
    <property type="match status" value="1"/>
</dbReference>
<dbReference type="GeneID" id="90533562"/>
<feature type="compositionally biased region" description="Gly residues" evidence="8">
    <location>
        <begin position="292"/>
        <end position="307"/>
    </location>
</feature>
<evidence type="ECO:0000256" key="3">
    <source>
        <dbReference type="ARBA" id="ARBA00022618"/>
    </source>
</evidence>
<dbReference type="RefSeq" id="WP_066866770.1">
    <property type="nucleotide sequence ID" value="NZ_CABKVV010000014.1"/>
</dbReference>
<protein>
    <submittedName>
        <fullName evidence="11">FtsQ-type POTRA domain-containing protein</fullName>
    </submittedName>
</protein>
<keyword evidence="4 9" id="KW-0812">Transmembrane</keyword>
<evidence type="ECO:0000256" key="8">
    <source>
        <dbReference type="SAM" id="MobiDB-lite"/>
    </source>
</evidence>
<evidence type="ECO:0000256" key="2">
    <source>
        <dbReference type="ARBA" id="ARBA00022475"/>
    </source>
</evidence>
<proteinExistence type="predicted"/>
<organism evidence="11 12">
    <name type="scientific">Neglectibacter timonensis</name>
    <dbReference type="NCBI Taxonomy" id="1776382"/>
    <lineage>
        <taxon>Bacteria</taxon>
        <taxon>Bacillati</taxon>
        <taxon>Bacillota</taxon>
        <taxon>Clostridia</taxon>
        <taxon>Eubacteriales</taxon>
        <taxon>Oscillospiraceae</taxon>
        <taxon>Neglectibacter</taxon>
    </lineage>
</organism>
<evidence type="ECO:0000256" key="7">
    <source>
        <dbReference type="ARBA" id="ARBA00023306"/>
    </source>
</evidence>
<feature type="region of interest" description="Disordered" evidence="8">
    <location>
        <begin position="240"/>
        <end position="343"/>
    </location>
</feature>